<evidence type="ECO:0000313" key="1">
    <source>
        <dbReference type="EMBL" id="KAF9622569.1"/>
    </source>
</evidence>
<dbReference type="OrthoDB" id="288590at2759"/>
<gene>
    <name evidence="1" type="ORF">IFM89_032134</name>
</gene>
<dbReference type="Gene3D" id="2.60.120.330">
    <property type="entry name" value="B-lactam Antibiotic, Isopenicillin N Synthase, Chain"/>
    <property type="match status" value="1"/>
</dbReference>
<protein>
    <submittedName>
        <fullName evidence="1">Uncharacterized protein</fullName>
    </submittedName>
</protein>
<organism evidence="1 2">
    <name type="scientific">Coptis chinensis</name>
    <dbReference type="NCBI Taxonomy" id="261450"/>
    <lineage>
        <taxon>Eukaryota</taxon>
        <taxon>Viridiplantae</taxon>
        <taxon>Streptophyta</taxon>
        <taxon>Embryophyta</taxon>
        <taxon>Tracheophyta</taxon>
        <taxon>Spermatophyta</taxon>
        <taxon>Magnoliopsida</taxon>
        <taxon>Ranunculales</taxon>
        <taxon>Ranunculaceae</taxon>
        <taxon>Coptidoideae</taxon>
        <taxon>Coptis</taxon>
    </lineage>
</organism>
<dbReference type="AlphaFoldDB" id="A0A835MD08"/>
<proteinExistence type="predicted"/>
<dbReference type="InterPro" id="IPR027443">
    <property type="entry name" value="IPNS-like_sf"/>
</dbReference>
<name>A0A835MD08_9MAGN</name>
<evidence type="ECO:0000313" key="2">
    <source>
        <dbReference type="Proteomes" id="UP000631114"/>
    </source>
</evidence>
<reference evidence="1 2" key="1">
    <citation type="submission" date="2020-10" db="EMBL/GenBank/DDBJ databases">
        <title>The Coptis chinensis genome and diversification of protoberbering-type alkaloids.</title>
        <authorList>
            <person name="Wang B."/>
            <person name="Shu S."/>
            <person name="Song C."/>
            <person name="Liu Y."/>
        </authorList>
    </citation>
    <scope>NUCLEOTIDE SEQUENCE [LARGE SCALE GENOMIC DNA]</scope>
    <source>
        <strain evidence="1">HL-2020</strain>
        <tissue evidence="1">Leaf</tissue>
    </source>
</reference>
<dbReference type="EMBL" id="JADFTS010000002">
    <property type="protein sequence ID" value="KAF9622569.1"/>
    <property type="molecule type" value="Genomic_DNA"/>
</dbReference>
<comment type="caution">
    <text evidence="1">The sequence shown here is derived from an EMBL/GenBank/DDBJ whole genome shotgun (WGS) entry which is preliminary data.</text>
</comment>
<accession>A0A835MD08</accession>
<sequence length="132" mass="14412">MSKNLTGVGGSLPVENVQVLAGKELKSLPNRYVRPELEHDDDVIPTDNSLEIPVIDLSGLLDQQYACDELAKFYSNCLDGASSGVCAPKPTILEYLFVSFVIGDPEIIITENSNPSEIFIGNVNYPITILDR</sequence>
<dbReference type="Proteomes" id="UP000631114">
    <property type="component" value="Unassembled WGS sequence"/>
</dbReference>
<keyword evidence="2" id="KW-1185">Reference proteome</keyword>